<reference evidence="1" key="1">
    <citation type="submission" date="2021-11" db="EMBL/GenBank/DDBJ databases">
        <title>Study of the species diversity of bacterial strains isolated from a unique natural object - Shulgan-Tash cave (Bashkiria).</title>
        <authorList>
            <person name="Sazanova A.L."/>
            <person name="Chirak E.R."/>
            <person name="Safronova V.I."/>
        </authorList>
    </citation>
    <scope>NUCLEOTIDE SEQUENCE</scope>
    <source>
        <strain evidence="1">P1</strain>
    </source>
</reference>
<evidence type="ECO:0000313" key="1">
    <source>
        <dbReference type="EMBL" id="UUZ45946.1"/>
    </source>
</evidence>
<dbReference type="Proteomes" id="UP001059663">
    <property type="component" value="Chromosome"/>
</dbReference>
<accession>A0AC61U7D0</accession>
<gene>
    <name evidence="1" type="ORF">LP422_08750</name>
</gene>
<sequence length="427" mass="48434">MDITPNEHGDWLNQRRDDFATFRSISPKGEAESIFETSSPGFSTSRDARVLSFSKPTARQNATRMIEAYETARKAGVSAADSTSAINWSADLRRRFEKGRPLSRESLAMRSVTYRPFCRQWLAHGEGIIERPGSMLDQFSASRANLAFTLLAPIDRTPFSTLMVQGPANLNLLMDAVHLFARWRYVPVNPEDRMLIPDHGQDNAVDGYRRVDNITDESLARFQDAYGDSFTKDDIFFYTYGLLHSPTYRETYSADLKKSLARVPLVADAAPLVEAGRTLSDWHLAYETVEPYPIDGLEADPGATDPYAFFRVEKLKFAKVRDPATNKLVADRSTIIYNERITLSGIPEQAYRYMLGSRSAIEWIIDRYRVKPDNKDPELTNDPNNWSREVEDPRYIIDLLARIVTVSPETMAIVDSLPALDIRKNRG</sequence>
<proteinExistence type="predicted"/>
<evidence type="ECO:0000313" key="2">
    <source>
        <dbReference type="Proteomes" id="UP001059663"/>
    </source>
</evidence>
<protein>
    <submittedName>
        <fullName evidence="1">Uncharacterized protein</fullName>
    </submittedName>
</protein>
<name>A0AC61U7D0_9MICO</name>
<dbReference type="EMBL" id="CP087977">
    <property type="protein sequence ID" value="UUZ45946.1"/>
    <property type="molecule type" value="Genomic_DNA"/>
</dbReference>
<organism evidence="1 2">
    <name type="scientific">Janibacter limosus</name>
    <dbReference type="NCBI Taxonomy" id="53458"/>
    <lineage>
        <taxon>Bacteria</taxon>
        <taxon>Bacillati</taxon>
        <taxon>Actinomycetota</taxon>
        <taxon>Actinomycetes</taxon>
        <taxon>Micrococcales</taxon>
        <taxon>Intrasporangiaceae</taxon>
        <taxon>Janibacter</taxon>
    </lineage>
</organism>